<dbReference type="KEGG" id="fiy:BN1229_v1_2712"/>
<dbReference type="GO" id="GO:0016020">
    <property type="term" value="C:membrane"/>
    <property type="evidence" value="ECO:0007669"/>
    <property type="project" value="UniProtKB-SubCell"/>
</dbReference>
<dbReference type="Pfam" id="PF13727">
    <property type="entry name" value="CoA_binding_3"/>
    <property type="match status" value="1"/>
</dbReference>
<evidence type="ECO:0000256" key="8">
    <source>
        <dbReference type="SAM" id="Phobius"/>
    </source>
</evidence>
<dbReference type="RefSeq" id="WP_046479053.1">
    <property type="nucleotide sequence ID" value="NZ_LN829118.1"/>
</dbReference>
<dbReference type="NCBIfam" id="TIGR03025">
    <property type="entry name" value="EPS_sugtrans"/>
    <property type="match status" value="1"/>
</dbReference>
<dbReference type="Proteomes" id="UP000033187">
    <property type="component" value="Chromosome 1"/>
</dbReference>
<keyword evidence="7" id="KW-0270">Exopolysaccharide synthesis</keyword>
<evidence type="ECO:0000256" key="2">
    <source>
        <dbReference type="ARBA" id="ARBA00006464"/>
    </source>
</evidence>
<name>A0A0D6JGZ0_9HYPH</name>
<comment type="subcellular location">
    <subcellularLocation>
        <location evidence="1">Membrane</location>
        <topology evidence="1">Multi-pass membrane protein</topology>
    </subcellularLocation>
</comment>
<dbReference type="Gene3D" id="3.40.50.720">
    <property type="entry name" value="NAD(P)-binding Rossmann-like Domain"/>
    <property type="match status" value="1"/>
</dbReference>
<protein>
    <submittedName>
        <fullName evidence="10">Undecaprenyl-phosphate glucose phosphotransferase</fullName>
    </submittedName>
</protein>
<comment type="similarity">
    <text evidence="2">Belongs to the bacterial sugar transferase family.</text>
</comment>
<dbReference type="InterPro" id="IPR003362">
    <property type="entry name" value="Bact_transf"/>
</dbReference>
<feature type="domain" description="Bacterial sugar transferase" evidence="9">
    <location>
        <begin position="306"/>
        <end position="494"/>
    </location>
</feature>
<evidence type="ECO:0000256" key="1">
    <source>
        <dbReference type="ARBA" id="ARBA00004141"/>
    </source>
</evidence>
<dbReference type="GO" id="GO:0000271">
    <property type="term" value="P:polysaccharide biosynthetic process"/>
    <property type="evidence" value="ECO:0007669"/>
    <property type="project" value="UniProtKB-KW"/>
</dbReference>
<reference evidence="11" key="1">
    <citation type="submission" date="2015-02" db="EMBL/GenBank/DDBJ databases">
        <authorList>
            <person name="Chooi Y.-H."/>
        </authorList>
    </citation>
    <scope>NUCLEOTIDE SEQUENCE [LARGE SCALE GENOMIC DNA]</scope>
    <source>
        <strain evidence="11">strain Y</strain>
    </source>
</reference>
<keyword evidence="3 10" id="KW-0808">Transferase</keyword>
<feature type="transmembrane region" description="Helical" evidence="8">
    <location>
        <begin position="312"/>
        <end position="332"/>
    </location>
</feature>
<keyword evidence="5 8" id="KW-1133">Transmembrane helix</keyword>
<keyword evidence="4 8" id="KW-0812">Transmembrane</keyword>
<evidence type="ECO:0000256" key="5">
    <source>
        <dbReference type="ARBA" id="ARBA00022989"/>
    </source>
</evidence>
<evidence type="ECO:0000256" key="3">
    <source>
        <dbReference type="ARBA" id="ARBA00022679"/>
    </source>
</evidence>
<organism evidence="10 11">
    <name type="scientific">Candidatus Filomicrobium marinum</name>
    <dbReference type="NCBI Taxonomy" id="1608628"/>
    <lineage>
        <taxon>Bacteria</taxon>
        <taxon>Pseudomonadati</taxon>
        <taxon>Pseudomonadota</taxon>
        <taxon>Alphaproteobacteria</taxon>
        <taxon>Hyphomicrobiales</taxon>
        <taxon>Hyphomicrobiaceae</taxon>
        <taxon>Filomicrobium</taxon>
    </lineage>
</organism>
<dbReference type="KEGG" id="fil:BN1229_v1_3211"/>
<accession>A0A0D6JGZ0</accession>
<feature type="transmembrane region" description="Helical" evidence="8">
    <location>
        <begin position="107"/>
        <end position="128"/>
    </location>
</feature>
<dbReference type="PANTHER" id="PTHR30576">
    <property type="entry name" value="COLANIC BIOSYNTHESIS UDP-GLUCOSE LIPID CARRIER TRANSFERASE"/>
    <property type="match status" value="1"/>
</dbReference>
<evidence type="ECO:0000256" key="4">
    <source>
        <dbReference type="ARBA" id="ARBA00022692"/>
    </source>
</evidence>
<feature type="transmembrane region" description="Helical" evidence="8">
    <location>
        <begin position="140"/>
        <end position="161"/>
    </location>
</feature>
<sequence length="500" mass="54946">MSKSVARVCTDTPVTTLKAPRLWDFSVDAKSPLISANVVSDSVRFIEFTLCALTGLIVAAAYVSDLNTAMHASYLIAAFATAGISILSFHYLGLYRIDRLVAGVRNLPRIALGWMVAFAFLAAGLFFAKLGGEFSRFWMAAWFVAGGALLIAERLVVASLAQSWHRSGRLSRRAIIYGTGPVTEAAIAQLEDDLNSDIRICGLFDERGDGRAPLSTNGYPLLGKLQDLVQFTRSTRVDLIIVALPITAEARIDQLLTELSQLPVDIKMPAGASRLRFAPHAYSRIGDVAMIDLMDKPIAAWGGIAKSVFDKVIAVAALVALAPVMAAVAIAIKLDSRGPVLFRQKRYGFNNELIEVFKFRSMYTDLCDATASKLVTKGDPRVTRVGRFIRKSSLDELPQLFNVLKGELSLVGPRPHALSAKAGTELYDDVVKGYFARHKVKPGITGWAQIHGWRGETDTELKIVKRVEHDIYYIENWSVFLDLYILAKTPFSLIKTENAY</sequence>
<dbReference type="NCBIfam" id="TIGR03023">
    <property type="entry name" value="WcaJ_sugtrans"/>
    <property type="match status" value="1"/>
</dbReference>
<evidence type="ECO:0000313" key="10">
    <source>
        <dbReference type="EMBL" id="CPR20667.1"/>
    </source>
</evidence>
<evidence type="ECO:0000256" key="7">
    <source>
        <dbReference type="ARBA" id="ARBA00023169"/>
    </source>
</evidence>
<dbReference type="InterPro" id="IPR017473">
    <property type="entry name" value="Undecaprenyl-P_gluc_Ptfrase"/>
</dbReference>
<keyword evidence="6 8" id="KW-0472">Membrane</keyword>
<dbReference type="GO" id="GO:0016780">
    <property type="term" value="F:phosphotransferase activity, for other substituted phosphate groups"/>
    <property type="evidence" value="ECO:0007669"/>
    <property type="project" value="TreeGrafter"/>
</dbReference>
<proteinExistence type="inferred from homology"/>
<keyword evidence="11" id="KW-1185">Reference proteome</keyword>
<feature type="transmembrane region" description="Helical" evidence="8">
    <location>
        <begin position="75"/>
        <end position="95"/>
    </location>
</feature>
<dbReference type="EMBL" id="LN829119">
    <property type="protein sequence ID" value="CPR20667.1"/>
    <property type="molecule type" value="Genomic_DNA"/>
</dbReference>
<evidence type="ECO:0000256" key="6">
    <source>
        <dbReference type="ARBA" id="ARBA00023136"/>
    </source>
</evidence>
<evidence type="ECO:0000313" key="11">
    <source>
        <dbReference type="Proteomes" id="UP000033187"/>
    </source>
</evidence>
<gene>
    <name evidence="10" type="ORF">YBN1229_v1_2712</name>
</gene>
<dbReference type="InterPro" id="IPR017475">
    <property type="entry name" value="EPS_sugar_tfrase"/>
</dbReference>
<evidence type="ECO:0000259" key="9">
    <source>
        <dbReference type="Pfam" id="PF02397"/>
    </source>
</evidence>
<dbReference type="PANTHER" id="PTHR30576:SF0">
    <property type="entry name" value="UNDECAPRENYL-PHOSPHATE N-ACETYLGALACTOSAMINYL 1-PHOSPHATE TRANSFERASE-RELATED"/>
    <property type="match status" value="1"/>
</dbReference>
<feature type="transmembrane region" description="Helical" evidence="8">
    <location>
        <begin position="45"/>
        <end position="63"/>
    </location>
</feature>
<dbReference type="AlphaFoldDB" id="A0A0D6JGZ0"/>
<dbReference type="Pfam" id="PF02397">
    <property type="entry name" value="Bac_transf"/>
    <property type="match status" value="1"/>
</dbReference>
<dbReference type="OrthoDB" id="9808602at2"/>